<evidence type="ECO:0000256" key="5">
    <source>
        <dbReference type="ARBA" id="ARBA00022801"/>
    </source>
</evidence>
<evidence type="ECO:0000256" key="1">
    <source>
        <dbReference type="ARBA" id="ARBA00001049"/>
    </source>
</evidence>
<dbReference type="NCBIfam" id="TIGR00066">
    <property type="entry name" value="g_glut_trans"/>
    <property type="match status" value="1"/>
</dbReference>
<reference evidence="11" key="1">
    <citation type="journal article" date="2019" name="Int. J. Syst. Evol. Microbiol.">
        <title>The Global Catalogue of Microorganisms (GCM) 10K type strain sequencing project: providing services to taxonomists for standard genome sequencing and annotation.</title>
        <authorList>
            <consortium name="The Broad Institute Genomics Platform"/>
            <consortium name="The Broad Institute Genome Sequencing Center for Infectious Disease"/>
            <person name="Wu L."/>
            <person name="Ma J."/>
        </authorList>
    </citation>
    <scope>NUCLEOTIDE SEQUENCE [LARGE SCALE GENOMIC DNA]</scope>
    <source>
        <strain evidence="11">KCTC 42498</strain>
    </source>
</reference>
<dbReference type="PROSITE" id="PS51257">
    <property type="entry name" value="PROKAR_LIPOPROTEIN"/>
    <property type="match status" value="1"/>
</dbReference>
<keyword evidence="5 9" id="KW-0378">Hydrolase</keyword>
<evidence type="ECO:0000256" key="2">
    <source>
        <dbReference type="ARBA" id="ARBA00001089"/>
    </source>
</evidence>
<accession>A0ABW5ILK2</accession>
<comment type="pathway">
    <text evidence="9">Sulfur metabolism; glutathione metabolism.</text>
</comment>
<dbReference type="Pfam" id="PF01019">
    <property type="entry name" value="G_glu_transpept"/>
    <property type="match status" value="1"/>
</dbReference>
<dbReference type="InterPro" id="IPR043138">
    <property type="entry name" value="GGT_lsub"/>
</dbReference>
<dbReference type="Proteomes" id="UP001597544">
    <property type="component" value="Unassembled WGS sequence"/>
</dbReference>
<comment type="catalytic activity">
    <reaction evidence="2 9">
        <text>glutathione + H2O = L-cysteinylglycine + L-glutamate</text>
        <dbReference type="Rhea" id="RHEA:28807"/>
        <dbReference type="ChEBI" id="CHEBI:15377"/>
        <dbReference type="ChEBI" id="CHEBI:29985"/>
        <dbReference type="ChEBI" id="CHEBI:57925"/>
        <dbReference type="ChEBI" id="CHEBI:61694"/>
        <dbReference type="EC" id="3.4.19.13"/>
    </reaction>
</comment>
<evidence type="ECO:0000313" key="11">
    <source>
        <dbReference type="Proteomes" id="UP001597544"/>
    </source>
</evidence>
<name>A0ABW5ILK2_9BACT</name>
<dbReference type="PANTHER" id="PTHR43199">
    <property type="entry name" value="GLUTATHIONE HYDROLASE"/>
    <property type="match status" value="1"/>
</dbReference>
<protein>
    <recommendedName>
        <fullName evidence="9">Glutathione hydrolase proenzyme</fullName>
        <ecNumber evidence="9">2.3.2.2</ecNumber>
        <ecNumber evidence="9">3.4.19.13</ecNumber>
    </recommendedName>
    <component>
        <recommendedName>
            <fullName evidence="9">Glutathione hydrolase large chain</fullName>
        </recommendedName>
    </component>
    <component>
        <recommendedName>
            <fullName evidence="9">Glutathione hydrolase small chain</fullName>
        </recommendedName>
    </component>
</protein>
<comment type="PTM">
    <text evidence="9">Cleaved by autocatalysis into a large and a small subunit.</text>
</comment>
<dbReference type="EC" id="2.3.2.2" evidence="9"/>
<comment type="catalytic activity">
    <reaction evidence="8 9">
        <text>an N-terminal (5-L-glutamyl)-[peptide] + an alpha-amino acid = 5-L-glutamyl amino acid + an N-terminal L-alpha-aminoacyl-[peptide]</text>
        <dbReference type="Rhea" id="RHEA:23904"/>
        <dbReference type="Rhea" id="RHEA-COMP:9780"/>
        <dbReference type="Rhea" id="RHEA-COMP:9795"/>
        <dbReference type="ChEBI" id="CHEBI:77644"/>
        <dbReference type="ChEBI" id="CHEBI:78597"/>
        <dbReference type="ChEBI" id="CHEBI:78599"/>
        <dbReference type="ChEBI" id="CHEBI:78608"/>
        <dbReference type="EC" id="2.3.2.2"/>
    </reaction>
</comment>
<dbReference type="RefSeq" id="WP_377507205.1">
    <property type="nucleotide sequence ID" value="NZ_JBHULU010000015.1"/>
</dbReference>
<dbReference type="InterPro" id="IPR000101">
    <property type="entry name" value="GGT_peptidase"/>
</dbReference>
<comment type="subunit">
    <text evidence="9">This enzyme consists of two polypeptide chains, which are synthesized in precursor form from a single polypeptide.</text>
</comment>
<dbReference type="PRINTS" id="PR01210">
    <property type="entry name" value="GGTRANSPTASE"/>
</dbReference>
<evidence type="ECO:0000256" key="3">
    <source>
        <dbReference type="ARBA" id="ARBA00009381"/>
    </source>
</evidence>
<dbReference type="InterPro" id="IPR043137">
    <property type="entry name" value="GGT_ssub_C"/>
</dbReference>
<evidence type="ECO:0000256" key="8">
    <source>
        <dbReference type="ARBA" id="ARBA00047417"/>
    </source>
</evidence>
<keyword evidence="6 9" id="KW-0865">Zymogen</keyword>
<sequence>MRTPYSSPSMMPISLKIKAWLLLLMLTITLLSGCTTNPKTLTSAEQPFTANKAMVVSAHPEASRIGAEILKKGGNAYDAAIATHFALAVAFPAAGNLGGGGFFVYRDSQGNIGSLDYREMAPAASTETMYQDENGKVIDGLSTAGHLAAGVPGSVDGMFTVHQKLGSLPWAELIQPAVDLAKDGVVLTEKEARGLNNTKESFIKYNKHQPYLAPARTWDAGDILYHPDLAQTLERIRDNGREGFYAGETADLIVKEMQRGGGIITLEDLANYRSVWRQPVTGQYRNYKVISMGPPSSGGVALLQLLTMMESYNLSRYGWQSPEAVQLMTEAERRVYADRATYLGDPDFVKVPVQQLLDQEYLKERMNSVDLARATSSAQIKAGQLPVYESEQTTHFSIVDEAGNAVSVTTTLNGSYGSKVIVEGAGFLLNNEMDDFSIKPGEPNMYGLVGGKANAITPGKRMLSSMTPTILEKDGKLFMVVGTPGGSTIITSVFQAILNVVAHDMNMQEAVAAPRFHHQWLPDEIQHEPNAIAPDVRAVLMSKGYKLQERSPYGRVDAIRVLPNGKLEGGADPRGDDTAVGY</sequence>
<dbReference type="InterPro" id="IPR029055">
    <property type="entry name" value="Ntn_hydrolases_N"/>
</dbReference>
<dbReference type="EC" id="3.4.19.13" evidence="9"/>
<evidence type="ECO:0000256" key="6">
    <source>
        <dbReference type="ARBA" id="ARBA00023145"/>
    </source>
</evidence>
<evidence type="ECO:0000256" key="4">
    <source>
        <dbReference type="ARBA" id="ARBA00022679"/>
    </source>
</evidence>
<dbReference type="Gene3D" id="1.10.246.130">
    <property type="match status" value="1"/>
</dbReference>
<organism evidence="10 11">
    <name type="scientific">Pontibacter locisalis</name>
    <dbReference type="NCBI Taxonomy" id="1719035"/>
    <lineage>
        <taxon>Bacteria</taxon>
        <taxon>Pseudomonadati</taxon>
        <taxon>Bacteroidota</taxon>
        <taxon>Cytophagia</taxon>
        <taxon>Cytophagales</taxon>
        <taxon>Hymenobacteraceae</taxon>
        <taxon>Pontibacter</taxon>
    </lineage>
</organism>
<dbReference type="InterPro" id="IPR051792">
    <property type="entry name" value="GGT_bact"/>
</dbReference>
<evidence type="ECO:0000313" key="10">
    <source>
        <dbReference type="EMBL" id="MFD2514496.1"/>
    </source>
</evidence>
<evidence type="ECO:0000256" key="7">
    <source>
        <dbReference type="ARBA" id="ARBA00023315"/>
    </source>
</evidence>
<dbReference type="GO" id="GO:0103068">
    <property type="term" value="F:leukotriene C4 gamma-glutamyl transferase activity"/>
    <property type="evidence" value="ECO:0007669"/>
    <property type="project" value="UniProtKB-EC"/>
</dbReference>
<keyword evidence="4 9" id="KW-0808">Transferase</keyword>
<keyword evidence="7 9" id="KW-0012">Acyltransferase</keyword>
<dbReference type="Gene3D" id="3.60.20.40">
    <property type="match status" value="1"/>
</dbReference>
<keyword evidence="11" id="KW-1185">Reference proteome</keyword>
<dbReference type="SUPFAM" id="SSF56235">
    <property type="entry name" value="N-terminal nucleophile aminohydrolases (Ntn hydrolases)"/>
    <property type="match status" value="1"/>
</dbReference>
<dbReference type="EMBL" id="JBHULU010000015">
    <property type="protein sequence ID" value="MFD2514496.1"/>
    <property type="molecule type" value="Genomic_DNA"/>
</dbReference>
<comment type="catalytic activity">
    <reaction evidence="1 9">
        <text>an S-substituted glutathione + H2O = an S-substituted L-cysteinylglycine + L-glutamate</text>
        <dbReference type="Rhea" id="RHEA:59468"/>
        <dbReference type="ChEBI" id="CHEBI:15377"/>
        <dbReference type="ChEBI" id="CHEBI:29985"/>
        <dbReference type="ChEBI" id="CHEBI:90779"/>
        <dbReference type="ChEBI" id="CHEBI:143103"/>
        <dbReference type="EC" id="3.4.19.13"/>
    </reaction>
</comment>
<gene>
    <name evidence="10" type="primary">ggt</name>
    <name evidence="10" type="ORF">ACFSRY_11510</name>
</gene>
<evidence type="ECO:0000256" key="9">
    <source>
        <dbReference type="RuleBase" id="RU368036"/>
    </source>
</evidence>
<comment type="caution">
    <text evidence="10">The sequence shown here is derived from an EMBL/GenBank/DDBJ whole genome shotgun (WGS) entry which is preliminary data.</text>
</comment>
<keyword evidence="9" id="KW-0317">Glutathione biosynthesis</keyword>
<dbReference type="InterPro" id="IPR055262">
    <property type="entry name" value="GGT_CS"/>
</dbReference>
<dbReference type="PROSITE" id="PS00462">
    <property type="entry name" value="G_GLU_TRANSPEPTIDASE"/>
    <property type="match status" value="1"/>
</dbReference>
<proteinExistence type="inferred from homology"/>
<dbReference type="PANTHER" id="PTHR43199:SF1">
    <property type="entry name" value="GLUTATHIONE HYDROLASE PROENZYME"/>
    <property type="match status" value="1"/>
</dbReference>
<comment type="similarity">
    <text evidence="3 9">Belongs to the gamma-glutamyltransferase family.</text>
</comment>